<keyword evidence="1" id="KW-0479">Metal-binding</keyword>
<evidence type="ECO:0000259" key="3">
    <source>
        <dbReference type="PROSITE" id="PS50157"/>
    </source>
</evidence>
<reference evidence="4 5" key="1">
    <citation type="submission" date="2016-04" db="EMBL/GenBank/DDBJ databases">
        <title>A degradative enzymes factory behind the ericoid mycorrhizal symbiosis.</title>
        <authorList>
            <consortium name="DOE Joint Genome Institute"/>
            <person name="Martino E."/>
            <person name="Morin E."/>
            <person name="Grelet G."/>
            <person name="Kuo A."/>
            <person name="Kohler A."/>
            <person name="Daghino S."/>
            <person name="Barry K."/>
            <person name="Choi C."/>
            <person name="Cichocki N."/>
            <person name="Clum A."/>
            <person name="Copeland A."/>
            <person name="Hainaut M."/>
            <person name="Haridas S."/>
            <person name="Labutti K."/>
            <person name="Lindquist E."/>
            <person name="Lipzen A."/>
            <person name="Khouja H.-R."/>
            <person name="Murat C."/>
            <person name="Ohm R."/>
            <person name="Olson A."/>
            <person name="Spatafora J."/>
            <person name="Veneault-Fourrey C."/>
            <person name="Henrissat B."/>
            <person name="Grigoriev I."/>
            <person name="Martin F."/>
            <person name="Perotto S."/>
        </authorList>
    </citation>
    <scope>NUCLEOTIDE SEQUENCE [LARGE SCALE GENOMIC DNA]</scope>
    <source>
        <strain evidence="4 5">E</strain>
    </source>
</reference>
<name>A0A2J6SNQ1_9HELO</name>
<dbReference type="STRING" id="1095630.A0A2J6SNQ1"/>
<feature type="compositionally biased region" description="Polar residues" evidence="2">
    <location>
        <begin position="254"/>
        <end position="270"/>
    </location>
</feature>
<keyword evidence="1" id="KW-0863">Zinc-finger</keyword>
<evidence type="ECO:0000256" key="1">
    <source>
        <dbReference type="PROSITE-ProRule" id="PRU00042"/>
    </source>
</evidence>
<dbReference type="PROSITE" id="PS00028">
    <property type="entry name" value="ZINC_FINGER_C2H2_1"/>
    <property type="match status" value="1"/>
</dbReference>
<evidence type="ECO:0000313" key="4">
    <source>
        <dbReference type="EMBL" id="PMD52406.1"/>
    </source>
</evidence>
<dbReference type="RefSeq" id="XP_024729310.1">
    <property type="nucleotide sequence ID" value="XM_024871139.1"/>
</dbReference>
<feature type="compositionally biased region" description="Polar residues" evidence="2">
    <location>
        <begin position="374"/>
        <end position="383"/>
    </location>
</feature>
<feature type="domain" description="C2H2-type" evidence="3">
    <location>
        <begin position="52"/>
        <end position="84"/>
    </location>
</feature>
<organism evidence="4 5">
    <name type="scientific">Hyaloscypha bicolor E</name>
    <dbReference type="NCBI Taxonomy" id="1095630"/>
    <lineage>
        <taxon>Eukaryota</taxon>
        <taxon>Fungi</taxon>
        <taxon>Dikarya</taxon>
        <taxon>Ascomycota</taxon>
        <taxon>Pezizomycotina</taxon>
        <taxon>Leotiomycetes</taxon>
        <taxon>Helotiales</taxon>
        <taxon>Hyaloscyphaceae</taxon>
        <taxon>Hyaloscypha</taxon>
        <taxon>Hyaloscypha bicolor</taxon>
    </lineage>
</organism>
<evidence type="ECO:0000313" key="5">
    <source>
        <dbReference type="Proteomes" id="UP000235371"/>
    </source>
</evidence>
<dbReference type="PROSITE" id="PS50157">
    <property type="entry name" value="ZINC_FINGER_C2H2_2"/>
    <property type="match status" value="1"/>
</dbReference>
<dbReference type="SMART" id="SM00355">
    <property type="entry name" value="ZnF_C2H2"/>
    <property type="match status" value="4"/>
</dbReference>
<feature type="region of interest" description="Disordered" evidence="2">
    <location>
        <begin position="1"/>
        <end position="27"/>
    </location>
</feature>
<feature type="region of interest" description="Disordered" evidence="2">
    <location>
        <begin position="343"/>
        <end position="397"/>
    </location>
</feature>
<dbReference type="InterPro" id="IPR013087">
    <property type="entry name" value="Znf_C2H2_type"/>
</dbReference>
<keyword evidence="5" id="KW-1185">Reference proteome</keyword>
<accession>A0A2J6SNQ1</accession>
<feature type="compositionally biased region" description="Low complexity" evidence="2">
    <location>
        <begin position="351"/>
        <end position="365"/>
    </location>
</feature>
<dbReference type="InParanoid" id="A0A2J6SNQ1"/>
<dbReference type="GO" id="GO:0008270">
    <property type="term" value="F:zinc ion binding"/>
    <property type="evidence" value="ECO:0007669"/>
    <property type="project" value="UniProtKB-KW"/>
</dbReference>
<feature type="region of interest" description="Disordered" evidence="2">
    <location>
        <begin position="251"/>
        <end position="270"/>
    </location>
</feature>
<dbReference type="Proteomes" id="UP000235371">
    <property type="component" value="Unassembled WGS sequence"/>
</dbReference>
<dbReference type="EMBL" id="KZ613905">
    <property type="protein sequence ID" value="PMD52406.1"/>
    <property type="molecule type" value="Genomic_DNA"/>
</dbReference>
<protein>
    <recommendedName>
        <fullName evidence="3">C2H2-type domain-containing protein</fullName>
    </recommendedName>
</protein>
<gene>
    <name evidence="4" type="ORF">K444DRAFT_219955</name>
</gene>
<dbReference type="OrthoDB" id="2687452at2759"/>
<sequence length="397" mass="44491">MRNDSIDEISDGEASDEPNDRQLGQNLSCPDCKARTFPSLSKLNKHRNTHNLPCECLAEGCDKRFAQRQALDRHTHTEHGDTNRPTKYYHCTVDGCKYASTGRRKKCFARVDQVKEHIKNYGHYGPHSVNERRRRPRNAQPIGVIIKAVFEEWNLESNGAQNGNPLPRRNIQSCEYNPRKTNLWHEDDTAELYLRGETLEDNVFNCGSWHQCLVPDCYYQVLSPDGLGVTVFKTAKGLLEHCRRAHELSGEGASLSSHIQPQEGAESSSAWDSMDFTDMSTWHNMNNPESGSPIFEDQEMLFEVEDEFLGFGQHPGHTWEATDIQPSDDSTLLSPISDAALVSLSPPPPTTSSSIIRSDSWVSMSYSDGGDNGAFTSSPSTDRPSFVRHKTTEPSTG</sequence>
<evidence type="ECO:0000256" key="2">
    <source>
        <dbReference type="SAM" id="MobiDB-lite"/>
    </source>
</evidence>
<dbReference type="GeneID" id="36579221"/>
<dbReference type="Gene3D" id="3.30.160.60">
    <property type="entry name" value="Classic Zinc Finger"/>
    <property type="match status" value="1"/>
</dbReference>
<dbReference type="AlphaFoldDB" id="A0A2J6SNQ1"/>
<feature type="compositionally biased region" description="Acidic residues" evidence="2">
    <location>
        <begin position="1"/>
        <end position="17"/>
    </location>
</feature>
<proteinExistence type="predicted"/>
<keyword evidence="1" id="KW-0862">Zinc</keyword>